<proteinExistence type="predicted"/>
<dbReference type="EMBL" id="CP045875">
    <property type="protein sequence ID" value="QGG46311.1"/>
    <property type="molecule type" value="Genomic_DNA"/>
</dbReference>
<name>A0A5Q2MX22_9FIRM</name>
<accession>A0A5Q2MX22</accession>
<dbReference type="KEGG" id="hcv:FTV88_0132"/>
<evidence type="ECO:0000313" key="1">
    <source>
        <dbReference type="EMBL" id="QGG46311.1"/>
    </source>
</evidence>
<dbReference type="Proteomes" id="UP000366051">
    <property type="component" value="Chromosome"/>
</dbReference>
<sequence length="54" mass="6532">MGLFLRRLDIFLLNFEKLLRYNMIYKKYNQLKDIENQLGLCKAVCLAGFIVYKR</sequence>
<keyword evidence="2" id="KW-1185">Reference proteome</keyword>
<protein>
    <submittedName>
        <fullName evidence="1">Uncharacterized protein</fullName>
    </submittedName>
</protein>
<dbReference type="AlphaFoldDB" id="A0A5Q2MX22"/>
<gene>
    <name evidence="1" type="ORF">FTV88_0132</name>
</gene>
<reference evidence="2" key="1">
    <citation type="submission" date="2019-11" db="EMBL/GenBank/DDBJ databases">
        <title>Genome sequence of Heliorestis convoluta strain HH, an alkaliphilic and minimalistic phototrophic bacterium from a soda lake in Egypt.</title>
        <authorList>
            <person name="Dewey E.D."/>
            <person name="Stokes L.M."/>
            <person name="Burchell B.M."/>
            <person name="Shaffer K.N."/>
            <person name="Huntington A.M."/>
            <person name="Baker J.M."/>
            <person name="Nadendla S."/>
            <person name="Giglio M.G."/>
            <person name="Touchman J.W."/>
            <person name="Blankenship R.E."/>
            <person name="Madigan M.T."/>
            <person name="Sattley W.M."/>
        </authorList>
    </citation>
    <scope>NUCLEOTIDE SEQUENCE [LARGE SCALE GENOMIC DNA]</scope>
    <source>
        <strain evidence="2">HH</strain>
    </source>
</reference>
<evidence type="ECO:0000313" key="2">
    <source>
        <dbReference type="Proteomes" id="UP000366051"/>
    </source>
</evidence>
<organism evidence="1 2">
    <name type="scientific">Heliorestis convoluta</name>
    <dbReference type="NCBI Taxonomy" id="356322"/>
    <lineage>
        <taxon>Bacteria</taxon>
        <taxon>Bacillati</taxon>
        <taxon>Bacillota</taxon>
        <taxon>Clostridia</taxon>
        <taxon>Eubacteriales</taxon>
        <taxon>Heliobacteriaceae</taxon>
        <taxon>Heliorestis</taxon>
    </lineage>
</organism>